<dbReference type="InterPro" id="IPR002104">
    <property type="entry name" value="Integrase_catalytic"/>
</dbReference>
<dbReference type="Pfam" id="PF00589">
    <property type="entry name" value="Phage_integrase"/>
    <property type="match status" value="1"/>
</dbReference>
<evidence type="ECO:0000259" key="3">
    <source>
        <dbReference type="PROSITE" id="PS51898"/>
    </source>
</evidence>
<dbReference type="CDD" id="cd00397">
    <property type="entry name" value="DNA_BRE_C"/>
    <property type="match status" value="1"/>
</dbReference>
<evidence type="ECO:0000313" key="4">
    <source>
        <dbReference type="EMBL" id="CAK1577852.1"/>
    </source>
</evidence>
<evidence type="ECO:0000256" key="1">
    <source>
        <dbReference type="ARBA" id="ARBA00023125"/>
    </source>
</evidence>
<comment type="caution">
    <text evidence="4">The sequence shown here is derived from an EMBL/GenBank/DDBJ whole genome shotgun (WGS) entry which is preliminary data.</text>
</comment>
<gene>
    <name evidence="4" type="ORF">PARMNEM_LOCUS18</name>
</gene>
<keyword evidence="5" id="KW-1185">Reference proteome</keyword>
<organism evidence="4 5">
    <name type="scientific">Parnassius mnemosyne</name>
    <name type="common">clouded apollo</name>
    <dbReference type="NCBI Taxonomy" id="213953"/>
    <lineage>
        <taxon>Eukaryota</taxon>
        <taxon>Metazoa</taxon>
        <taxon>Ecdysozoa</taxon>
        <taxon>Arthropoda</taxon>
        <taxon>Hexapoda</taxon>
        <taxon>Insecta</taxon>
        <taxon>Pterygota</taxon>
        <taxon>Neoptera</taxon>
        <taxon>Endopterygota</taxon>
        <taxon>Lepidoptera</taxon>
        <taxon>Glossata</taxon>
        <taxon>Ditrysia</taxon>
        <taxon>Papilionoidea</taxon>
        <taxon>Papilionidae</taxon>
        <taxon>Parnassiinae</taxon>
        <taxon>Parnassini</taxon>
        <taxon>Parnassius</taxon>
        <taxon>Driopa</taxon>
    </lineage>
</organism>
<reference evidence="4 5" key="1">
    <citation type="submission" date="2023-11" db="EMBL/GenBank/DDBJ databases">
        <authorList>
            <person name="Hedman E."/>
            <person name="Englund M."/>
            <person name="Stromberg M."/>
            <person name="Nyberg Akerstrom W."/>
            <person name="Nylinder S."/>
            <person name="Jareborg N."/>
            <person name="Kallberg Y."/>
            <person name="Kronander E."/>
        </authorList>
    </citation>
    <scope>NUCLEOTIDE SEQUENCE [LARGE SCALE GENOMIC DNA]</scope>
</reference>
<dbReference type="InterPro" id="IPR013762">
    <property type="entry name" value="Integrase-like_cat_sf"/>
</dbReference>
<dbReference type="GO" id="GO:0006310">
    <property type="term" value="P:DNA recombination"/>
    <property type="evidence" value="ECO:0007669"/>
    <property type="project" value="UniProtKB-KW"/>
</dbReference>
<dbReference type="Proteomes" id="UP001314205">
    <property type="component" value="Unassembled WGS sequence"/>
</dbReference>
<dbReference type="EMBL" id="CAVLGL010000001">
    <property type="protein sequence ID" value="CAK1577852.1"/>
    <property type="molecule type" value="Genomic_DNA"/>
</dbReference>
<dbReference type="InterPro" id="IPR050090">
    <property type="entry name" value="Tyrosine_recombinase_XerCD"/>
</dbReference>
<keyword evidence="1" id="KW-0238">DNA-binding</keyword>
<keyword evidence="2" id="KW-0233">DNA recombination</keyword>
<evidence type="ECO:0000256" key="2">
    <source>
        <dbReference type="ARBA" id="ARBA00023172"/>
    </source>
</evidence>
<dbReference type="PANTHER" id="PTHR30349:SF41">
    <property type="entry name" value="INTEGRASE_RECOMBINASE PROTEIN MJ0367-RELATED"/>
    <property type="match status" value="1"/>
</dbReference>
<dbReference type="PROSITE" id="PS51898">
    <property type="entry name" value="TYR_RECOMBINASE"/>
    <property type="match status" value="1"/>
</dbReference>
<evidence type="ECO:0000313" key="5">
    <source>
        <dbReference type="Proteomes" id="UP001314205"/>
    </source>
</evidence>
<dbReference type="Gene3D" id="1.10.443.10">
    <property type="entry name" value="Intergrase catalytic core"/>
    <property type="match status" value="1"/>
</dbReference>
<dbReference type="AlphaFoldDB" id="A0AAV1K7C1"/>
<feature type="domain" description="Tyr recombinase" evidence="3">
    <location>
        <begin position="34"/>
        <end position="209"/>
    </location>
</feature>
<dbReference type="GO" id="GO:0015074">
    <property type="term" value="P:DNA integration"/>
    <property type="evidence" value="ECO:0007669"/>
    <property type="project" value="InterPro"/>
</dbReference>
<dbReference type="PANTHER" id="PTHR30349">
    <property type="entry name" value="PHAGE INTEGRASE-RELATED"/>
    <property type="match status" value="1"/>
</dbReference>
<dbReference type="InterPro" id="IPR011010">
    <property type="entry name" value="DNA_brk_join_enz"/>
</dbReference>
<proteinExistence type="predicted"/>
<sequence length="209" mass="23623">MIKSMLKIRNNVDISEYPKLNAFLKRQSDGFTTKKSKILTSNEVERFLSEAPDNCYLAKKVALIFCVVGACRREELANITLKDIEAHGKMLLIKISNTKNKIPKSFVVEDFLRIMQKYMNQRSQKAKTDRFFQNYQKGKCTAPAIGIKKFGNMPKGIATFLGLPDAEYYTGYSFRRTSATLFSDSGATLTSLKRLGGWKSDKVAKGYIA</sequence>
<dbReference type="GO" id="GO:0003677">
    <property type="term" value="F:DNA binding"/>
    <property type="evidence" value="ECO:0007669"/>
    <property type="project" value="UniProtKB-KW"/>
</dbReference>
<name>A0AAV1K7C1_9NEOP</name>
<accession>A0AAV1K7C1</accession>
<dbReference type="SUPFAM" id="SSF56349">
    <property type="entry name" value="DNA breaking-rejoining enzymes"/>
    <property type="match status" value="1"/>
</dbReference>
<protein>
    <recommendedName>
        <fullName evidence="3">Tyr recombinase domain-containing protein</fullName>
    </recommendedName>
</protein>